<dbReference type="EMBL" id="MJFZ01002206">
    <property type="protein sequence ID" value="RAW20939.1"/>
    <property type="molecule type" value="Genomic_DNA"/>
</dbReference>
<dbReference type="Proteomes" id="UP000774804">
    <property type="component" value="Unassembled WGS sequence"/>
</dbReference>
<sequence length="77" mass="8250">MVRVSGSLGDSGFHRKSQEDVQVKIEPGEEASSEVGSTTTQLNEARSADRRSAGRNSVDGREADPNPDLEEKPLSPP</sequence>
<evidence type="ECO:0000256" key="1">
    <source>
        <dbReference type="SAM" id="MobiDB-lite"/>
    </source>
</evidence>
<gene>
    <name evidence="4" type="ORF">PC110_g22619</name>
    <name evidence="2" type="ORF">PC115_g22814</name>
    <name evidence="3" type="ORF">PC117_g25481</name>
</gene>
<dbReference type="STRING" id="29920.A0A329RAH0"/>
<proteinExistence type="predicted"/>
<feature type="compositionally biased region" description="Basic and acidic residues" evidence="1">
    <location>
        <begin position="46"/>
        <end position="77"/>
    </location>
</feature>
<evidence type="ECO:0000313" key="4">
    <source>
        <dbReference type="EMBL" id="RAW20939.1"/>
    </source>
</evidence>
<dbReference type="OrthoDB" id="121277at2759"/>
<name>A0A329RAH0_9STRA</name>
<accession>A0A329RAH0</accession>
<dbReference type="EMBL" id="RCMK01001989">
    <property type="protein sequence ID" value="KAG2885947.1"/>
    <property type="molecule type" value="Genomic_DNA"/>
</dbReference>
<evidence type="ECO:0000313" key="5">
    <source>
        <dbReference type="Proteomes" id="UP000251314"/>
    </source>
</evidence>
<protein>
    <submittedName>
        <fullName evidence="4">Uncharacterized protein</fullName>
    </submittedName>
</protein>
<dbReference type="Proteomes" id="UP000251314">
    <property type="component" value="Unassembled WGS sequence"/>
</dbReference>
<reference evidence="4 5" key="1">
    <citation type="submission" date="2018-01" db="EMBL/GenBank/DDBJ databases">
        <title>Draft genome of the strawberry crown rot pathogen Phytophthora cactorum.</title>
        <authorList>
            <person name="Armitage A.D."/>
            <person name="Lysoe E."/>
            <person name="Nellist C.F."/>
            <person name="Harrison R.J."/>
            <person name="Brurberg M.B."/>
        </authorList>
    </citation>
    <scope>NUCLEOTIDE SEQUENCE [LARGE SCALE GENOMIC DNA]</scope>
    <source>
        <strain evidence="4 5">10300</strain>
    </source>
</reference>
<dbReference type="AlphaFoldDB" id="A0A329RAH0"/>
<feature type="compositionally biased region" description="Polar residues" evidence="1">
    <location>
        <begin position="34"/>
        <end position="44"/>
    </location>
</feature>
<organism evidence="4 5">
    <name type="scientific">Phytophthora cactorum</name>
    <dbReference type="NCBI Taxonomy" id="29920"/>
    <lineage>
        <taxon>Eukaryota</taxon>
        <taxon>Sar</taxon>
        <taxon>Stramenopiles</taxon>
        <taxon>Oomycota</taxon>
        <taxon>Peronosporomycetes</taxon>
        <taxon>Peronosporales</taxon>
        <taxon>Peronosporaceae</taxon>
        <taxon>Phytophthora</taxon>
    </lineage>
</organism>
<keyword evidence="5" id="KW-1185">Reference proteome</keyword>
<comment type="caution">
    <text evidence="4">The sequence shown here is derived from an EMBL/GenBank/DDBJ whole genome shotgun (WGS) entry which is preliminary data.</text>
</comment>
<evidence type="ECO:0000313" key="3">
    <source>
        <dbReference type="EMBL" id="KAG2885947.1"/>
    </source>
</evidence>
<feature type="compositionally biased region" description="Basic and acidic residues" evidence="1">
    <location>
        <begin position="12"/>
        <end position="27"/>
    </location>
</feature>
<dbReference type="EMBL" id="RCMI01002013">
    <property type="protein sequence ID" value="KAG2879406.1"/>
    <property type="molecule type" value="Genomic_DNA"/>
</dbReference>
<dbReference type="VEuPathDB" id="FungiDB:PC110_g22619"/>
<feature type="region of interest" description="Disordered" evidence="1">
    <location>
        <begin position="1"/>
        <end position="77"/>
    </location>
</feature>
<reference evidence="2" key="2">
    <citation type="submission" date="2018-10" db="EMBL/GenBank/DDBJ databases">
        <title>Effector identification in a new, highly contiguous assembly of the strawberry crown rot pathogen Phytophthora cactorum.</title>
        <authorList>
            <person name="Armitage A.D."/>
            <person name="Nellist C.F."/>
            <person name="Bates H."/>
            <person name="Vickerstaff R.J."/>
            <person name="Harrison R.J."/>
        </authorList>
    </citation>
    <scope>NUCLEOTIDE SEQUENCE</scope>
    <source>
        <strain evidence="2">4032</strain>
        <strain evidence="3">4040</strain>
    </source>
</reference>
<evidence type="ECO:0000313" key="2">
    <source>
        <dbReference type="EMBL" id="KAG2879406.1"/>
    </source>
</evidence>
<dbReference type="Proteomes" id="UP000736787">
    <property type="component" value="Unassembled WGS sequence"/>
</dbReference>